<feature type="region of interest" description="Disordered" evidence="1">
    <location>
        <begin position="1"/>
        <end position="23"/>
    </location>
</feature>
<name>A0ABY3WQ17_9ACTN</name>
<evidence type="ECO:0000313" key="3">
    <source>
        <dbReference type="Proteomes" id="UP000828924"/>
    </source>
</evidence>
<feature type="compositionally biased region" description="Basic and acidic residues" evidence="1">
    <location>
        <begin position="1"/>
        <end position="13"/>
    </location>
</feature>
<organism evidence="2 3">
    <name type="scientific">Streptomyces formicae</name>
    <dbReference type="NCBI Taxonomy" id="1616117"/>
    <lineage>
        <taxon>Bacteria</taxon>
        <taxon>Bacillati</taxon>
        <taxon>Actinomycetota</taxon>
        <taxon>Actinomycetes</taxon>
        <taxon>Kitasatosporales</taxon>
        <taxon>Streptomycetaceae</taxon>
        <taxon>Streptomyces</taxon>
    </lineage>
</organism>
<proteinExistence type="predicted"/>
<dbReference type="EMBL" id="CP071872">
    <property type="protein sequence ID" value="UNM14731.1"/>
    <property type="molecule type" value="Genomic_DNA"/>
</dbReference>
<dbReference type="RefSeq" id="WP_242335016.1">
    <property type="nucleotide sequence ID" value="NZ_CP071872.1"/>
</dbReference>
<keyword evidence="3" id="KW-1185">Reference proteome</keyword>
<evidence type="ECO:0000256" key="1">
    <source>
        <dbReference type="SAM" id="MobiDB-lite"/>
    </source>
</evidence>
<reference evidence="2 3" key="1">
    <citation type="submission" date="2021-03" db="EMBL/GenBank/DDBJ databases">
        <title>Complete genome of Streptomyces formicae strain 1H-GS9 (DSM 100524).</title>
        <authorList>
            <person name="Atanasov K.E."/>
            <person name="Altabella T."/>
            <person name="Ferrer A."/>
        </authorList>
    </citation>
    <scope>NUCLEOTIDE SEQUENCE [LARGE SCALE GENOMIC DNA]</scope>
    <source>
        <strain evidence="2 3">1H-GS9</strain>
    </source>
</reference>
<gene>
    <name evidence="2" type="ORF">J4032_27625</name>
</gene>
<sequence>MIRDRCNVREVPHTDGPTPLSAEEEQRCRSAFFSHIGNEIAAKGWARFPAYTPEERRRLHDVGRALSEYWGRPVRVEAEDVCAVLFTLEDAALASGPGA</sequence>
<protein>
    <submittedName>
        <fullName evidence="2">Uncharacterized protein</fullName>
    </submittedName>
</protein>
<dbReference type="Proteomes" id="UP000828924">
    <property type="component" value="Chromosome"/>
</dbReference>
<accession>A0ABY3WQ17</accession>
<evidence type="ECO:0000313" key="2">
    <source>
        <dbReference type="EMBL" id="UNM14731.1"/>
    </source>
</evidence>